<dbReference type="Pfam" id="PF12756">
    <property type="entry name" value="zf-C2H2_2"/>
    <property type="match status" value="1"/>
</dbReference>
<dbReference type="PANTHER" id="PTHR13182:SF8">
    <property type="entry name" value="CYTOPLASMIC 60S SUBUNIT BIOGENESIS FACTOR ZNF622"/>
    <property type="match status" value="1"/>
</dbReference>
<dbReference type="InterPro" id="IPR041661">
    <property type="entry name" value="ZN622/Rei1/Reh1_Znf-C2H2"/>
</dbReference>
<organism evidence="3 4">
    <name type="scientific">Conoideocrella luteorostrata</name>
    <dbReference type="NCBI Taxonomy" id="1105319"/>
    <lineage>
        <taxon>Eukaryota</taxon>
        <taxon>Fungi</taxon>
        <taxon>Dikarya</taxon>
        <taxon>Ascomycota</taxon>
        <taxon>Pezizomycotina</taxon>
        <taxon>Sordariomycetes</taxon>
        <taxon>Hypocreomycetidae</taxon>
        <taxon>Hypocreales</taxon>
        <taxon>Clavicipitaceae</taxon>
        <taxon>Conoideocrella</taxon>
    </lineage>
</organism>
<sequence length="342" mass="38074">MEPGVFPCRTCDVSLASSIAWREHAKTESHVSKLRHRVASSGAVLPSSAARRDEWGGADAKPGQKSSDRQPKSPDNESDDSDASEDAVSDPGDSEKPEFFPDQCLFCGTLNGTFEDNLKHMSQSHSFAIPQRNNLIIDLGTLIWYLHLVIYGYQECLLCGKTRKSVEGIQQHMMAKAHCRFDIAGDFQDFYEVSNDVQRAEDIFTPGESTMKLASGKTLGHRSKPVEGPSRRSGSRPDSPGPSPMLTYESNEPVARTGSELMTRNDRTLARLATQLSQFRAGDQQSLAHLPAYELRSVLASRMQQLSTAKRMERRMRSRVESRNNKNLMKHFKIDVPGRSNG</sequence>
<dbReference type="GO" id="GO:0042273">
    <property type="term" value="P:ribosomal large subunit biogenesis"/>
    <property type="evidence" value="ECO:0007669"/>
    <property type="project" value="TreeGrafter"/>
</dbReference>
<dbReference type="EMBL" id="JASWJB010000008">
    <property type="protein sequence ID" value="KAK2616231.1"/>
    <property type="molecule type" value="Genomic_DNA"/>
</dbReference>
<gene>
    <name evidence="3" type="ORF">QQS21_000866</name>
</gene>
<dbReference type="InterPro" id="IPR040025">
    <property type="entry name" value="Znf622/Rei1/Reh1"/>
</dbReference>
<dbReference type="AlphaFoldDB" id="A0AAJ0CY58"/>
<proteinExistence type="predicted"/>
<dbReference type="GO" id="GO:0030687">
    <property type="term" value="C:preribosome, large subunit precursor"/>
    <property type="evidence" value="ECO:0007669"/>
    <property type="project" value="TreeGrafter"/>
</dbReference>
<feature type="region of interest" description="Disordered" evidence="1">
    <location>
        <begin position="211"/>
        <end position="260"/>
    </location>
</feature>
<evidence type="ECO:0000313" key="3">
    <source>
        <dbReference type="EMBL" id="KAK2616231.1"/>
    </source>
</evidence>
<dbReference type="Proteomes" id="UP001251528">
    <property type="component" value="Unassembled WGS sequence"/>
</dbReference>
<protein>
    <recommendedName>
        <fullName evidence="2">C2H2-type domain-containing protein</fullName>
    </recommendedName>
</protein>
<reference evidence="3" key="1">
    <citation type="submission" date="2023-06" db="EMBL/GenBank/DDBJ databases">
        <title>Conoideocrella luteorostrata (Hypocreales: Clavicipitaceae), a potential biocontrol fungus for elongate hemlock scale in United States Christmas tree production areas.</title>
        <authorList>
            <person name="Barrett H."/>
            <person name="Lovett B."/>
            <person name="Macias A.M."/>
            <person name="Stajich J.E."/>
            <person name="Kasson M.T."/>
        </authorList>
    </citation>
    <scope>NUCLEOTIDE SEQUENCE</scope>
    <source>
        <strain evidence="3">ARSEF 14590</strain>
    </source>
</reference>
<feature type="domain" description="C2H2-type" evidence="2">
    <location>
        <begin position="8"/>
        <end position="30"/>
    </location>
</feature>
<evidence type="ECO:0000256" key="1">
    <source>
        <dbReference type="SAM" id="MobiDB-lite"/>
    </source>
</evidence>
<accession>A0AAJ0CY58</accession>
<dbReference type="InterPro" id="IPR013087">
    <property type="entry name" value="Znf_C2H2_type"/>
</dbReference>
<feature type="compositionally biased region" description="Acidic residues" evidence="1">
    <location>
        <begin position="76"/>
        <end position="88"/>
    </location>
</feature>
<feature type="region of interest" description="Disordered" evidence="1">
    <location>
        <begin position="27"/>
        <end position="99"/>
    </location>
</feature>
<dbReference type="PANTHER" id="PTHR13182">
    <property type="entry name" value="ZINC FINGER PROTEIN 622"/>
    <property type="match status" value="1"/>
</dbReference>
<name>A0AAJ0CY58_9HYPO</name>
<dbReference type="PROSITE" id="PS00028">
    <property type="entry name" value="ZINC_FINGER_C2H2_1"/>
    <property type="match status" value="1"/>
</dbReference>
<feature type="compositionally biased region" description="Basic and acidic residues" evidence="1">
    <location>
        <begin position="66"/>
        <end position="75"/>
    </location>
</feature>
<dbReference type="SUPFAM" id="SSF57667">
    <property type="entry name" value="beta-beta-alpha zinc fingers"/>
    <property type="match status" value="1"/>
</dbReference>
<comment type="caution">
    <text evidence="3">The sequence shown here is derived from an EMBL/GenBank/DDBJ whole genome shotgun (WGS) entry which is preliminary data.</text>
</comment>
<evidence type="ECO:0000313" key="4">
    <source>
        <dbReference type="Proteomes" id="UP001251528"/>
    </source>
</evidence>
<evidence type="ECO:0000259" key="2">
    <source>
        <dbReference type="PROSITE" id="PS00028"/>
    </source>
</evidence>
<dbReference type="InterPro" id="IPR036236">
    <property type="entry name" value="Znf_C2H2_sf"/>
</dbReference>
<keyword evidence="4" id="KW-1185">Reference proteome</keyword>